<dbReference type="PANTHER" id="PTHR30204">
    <property type="entry name" value="REDOX-CYCLING DRUG-SENSING TRANSCRIPTIONAL ACTIVATOR SOXR"/>
    <property type="match status" value="1"/>
</dbReference>
<sequence length="140" mass="16328">MRWYDGAVYRIGELANLANVSKRTIDYYTSLGLLQAQRSNSNYRIYPEEALEDLKLIEEYKKLHLPLHEIKRKLELNKHIELEDRDVEKQVETVTNQIKQLKNDLSVLLPVISKYKKDPMSKKLNEEGTALIASLVRITS</sequence>
<protein>
    <submittedName>
        <fullName evidence="3">MerR family transcriptional regulator</fullName>
    </submittedName>
</protein>
<dbReference type="EMBL" id="CP137640">
    <property type="protein sequence ID" value="WVX84331.1"/>
    <property type="molecule type" value="Genomic_DNA"/>
</dbReference>
<keyword evidence="1" id="KW-0238">DNA-binding</keyword>
<evidence type="ECO:0000313" key="3">
    <source>
        <dbReference type="EMBL" id="WVX84331.1"/>
    </source>
</evidence>
<dbReference type="InterPro" id="IPR000551">
    <property type="entry name" value="MerR-type_HTH_dom"/>
</dbReference>
<keyword evidence="4" id="KW-1185">Reference proteome</keyword>
<evidence type="ECO:0000259" key="2">
    <source>
        <dbReference type="PROSITE" id="PS50937"/>
    </source>
</evidence>
<dbReference type="PANTHER" id="PTHR30204:SF95">
    <property type="entry name" value="HTH-TYPE TRANSCRIPTIONAL REGULATOR CUER"/>
    <property type="match status" value="1"/>
</dbReference>
<dbReference type="SUPFAM" id="SSF46955">
    <property type="entry name" value="Putative DNA-binding domain"/>
    <property type="match status" value="1"/>
</dbReference>
<dbReference type="Pfam" id="PF13411">
    <property type="entry name" value="MerR_1"/>
    <property type="match status" value="1"/>
</dbReference>
<reference evidence="3 4" key="1">
    <citation type="submission" date="2023-10" db="EMBL/GenBank/DDBJ databases">
        <title>Niallia locisalis sp.nov. isolated from a salt pond sample.</title>
        <authorList>
            <person name="Li X.-J."/>
            <person name="Dong L."/>
        </authorList>
    </citation>
    <scope>NUCLEOTIDE SEQUENCE [LARGE SCALE GENOMIC DNA]</scope>
    <source>
        <strain evidence="3 4">DSM 29761</strain>
    </source>
</reference>
<evidence type="ECO:0000256" key="1">
    <source>
        <dbReference type="ARBA" id="ARBA00023125"/>
    </source>
</evidence>
<name>A0ABZ2CMK3_9BACI</name>
<dbReference type="Proteomes" id="UP001357223">
    <property type="component" value="Chromosome"/>
</dbReference>
<dbReference type="InterPro" id="IPR047057">
    <property type="entry name" value="MerR_fam"/>
</dbReference>
<gene>
    <name evidence="3" type="ORF">R4Z09_05350</name>
</gene>
<proteinExistence type="predicted"/>
<dbReference type="PROSITE" id="PS50937">
    <property type="entry name" value="HTH_MERR_2"/>
    <property type="match status" value="1"/>
</dbReference>
<dbReference type="RefSeq" id="WP_338453205.1">
    <property type="nucleotide sequence ID" value="NZ_CP137640.1"/>
</dbReference>
<organism evidence="3 4">
    <name type="scientific">Niallia oryzisoli</name>
    <dbReference type="NCBI Taxonomy" id="1737571"/>
    <lineage>
        <taxon>Bacteria</taxon>
        <taxon>Bacillati</taxon>
        <taxon>Bacillota</taxon>
        <taxon>Bacilli</taxon>
        <taxon>Bacillales</taxon>
        <taxon>Bacillaceae</taxon>
        <taxon>Niallia</taxon>
    </lineage>
</organism>
<feature type="domain" description="HTH merR-type" evidence="2">
    <location>
        <begin position="8"/>
        <end position="76"/>
    </location>
</feature>
<accession>A0ABZ2CMK3</accession>
<dbReference type="Gene3D" id="1.10.1660.10">
    <property type="match status" value="1"/>
</dbReference>
<evidence type="ECO:0000313" key="4">
    <source>
        <dbReference type="Proteomes" id="UP001357223"/>
    </source>
</evidence>
<dbReference type="SMART" id="SM00422">
    <property type="entry name" value="HTH_MERR"/>
    <property type="match status" value="1"/>
</dbReference>
<dbReference type="InterPro" id="IPR009061">
    <property type="entry name" value="DNA-bd_dom_put_sf"/>
</dbReference>